<dbReference type="Proteomes" id="UP000032726">
    <property type="component" value="Chromosome"/>
</dbReference>
<keyword evidence="2" id="KW-1185">Reference proteome</keyword>
<dbReference type="InterPro" id="IPR029024">
    <property type="entry name" value="TerB-like"/>
</dbReference>
<dbReference type="SUPFAM" id="SSF158682">
    <property type="entry name" value="TerB-like"/>
    <property type="match status" value="1"/>
</dbReference>
<gene>
    <name evidence="1" type="ORF">VC82_2338</name>
</gene>
<proteinExistence type="predicted"/>
<dbReference type="STRING" id="516051.VC82_2338"/>
<evidence type="ECO:0000313" key="2">
    <source>
        <dbReference type="Proteomes" id="UP000032726"/>
    </source>
</evidence>
<dbReference type="KEGG" id="mlt:VC82_2338"/>
<name>A0A0D5YUB6_9FLAO</name>
<evidence type="ECO:0008006" key="3">
    <source>
        <dbReference type="Google" id="ProtNLM"/>
    </source>
</evidence>
<evidence type="ECO:0000313" key="1">
    <source>
        <dbReference type="EMBL" id="AKA35927.1"/>
    </source>
</evidence>
<dbReference type="AlphaFoldDB" id="A0A0D5YUB6"/>
<dbReference type="EMBL" id="CP011071">
    <property type="protein sequence ID" value="AKA35927.1"/>
    <property type="molecule type" value="Genomic_DNA"/>
</dbReference>
<sequence length="149" mass="17333">MLSYICIHNVTKMVLSNSPEISNTFYQKVGCLFYAIAMADRTVHVKELDTLKKIVREKWLSLDETEDEFGTDSAFQIEIVFDWLLEYEKESRDRFDEFVDFFHEHPSIFTKKVKALIYDTANAIAGAFSGKNKSELMLLGKLELLFKKD</sequence>
<organism evidence="1 2">
    <name type="scientific">Flagellimonas lutaonensis</name>
    <dbReference type="NCBI Taxonomy" id="516051"/>
    <lineage>
        <taxon>Bacteria</taxon>
        <taxon>Pseudomonadati</taxon>
        <taxon>Bacteroidota</taxon>
        <taxon>Flavobacteriia</taxon>
        <taxon>Flavobacteriales</taxon>
        <taxon>Flavobacteriaceae</taxon>
        <taxon>Flagellimonas</taxon>
    </lineage>
</organism>
<dbReference type="HOGENOM" id="CLU_1872138_0_0_10"/>
<protein>
    <recommendedName>
        <fullName evidence="3">Co-chaperone DjlA N-terminal domain-containing protein</fullName>
    </recommendedName>
</protein>
<reference evidence="1 2" key="1">
    <citation type="submission" date="2015-03" db="EMBL/GenBank/DDBJ databases">
        <title>Complete genome sequence of Muricauda lutaonensis CC-HSB-11T, isolated from a coastal hot spring.</title>
        <authorList>
            <person name="Kim K.M."/>
        </authorList>
    </citation>
    <scope>NUCLEOTIDE SEQUENCE [LARGE SCALE GENOMIC DNA]</scope>
    <source>
        <strain evidence="1 2">CC-HSB-11</strain>
    </source>
</reference>
<accession>A0A0D5YUB6</accession>